<evidence type="ECO:0000256" key="2">
    <source>
        <dbReference type="SAM" id="Phobius"/>
    </source>
</evidence>
<dbReference type="PANTHER" id="PTHR31876">
    <property type="entry name" value="COV-LIKE PROTEIN 1"/>
    <property type="match status" value="1"/>
</dbReference>
<dbReference type="Proteomes" id="UP000778970">
    <property type="component" value="Unassembled WGS sequence"/>
</dbReference>
<keyword evidence="2" id="KW-0472">Membrane</keyword>
<dbReference type="AlphaFoldDB" id="A0A934QJD0"/>
<reference evidence="3" key="2">
    <citation type="journal article" date="2020" name="Microorganisms">
        <title>Osmotic Adaptation and Compatible Solute Biosynthesis of Phototrophic Bacteria as Revealed from Genome Analyses.</title>
        <authorList>
            <person name="Imhoff J.F."/>
            <person name="Rahn T."/>
            <person name="Kunzel S."/>
            <person name="Keller A."/>
            <person name="Neulinger S.C."/>
        </authorList>
    </citation>
    <scope>NUCLEOTIDE SEQUENCE</scope>
    <source>
        <strain evidence="3">DSM 9154</strain>
    </source>
</reference>
<keyword evidence="4" id="KW-1185">Reference proteome</keyword>
<comment type="caution">
    <text evidence="3">The sequence shown here is derived from an EMBL/GenBank/DDBJ whole genome shotgun (WGS) entry which is preliminary data.</text>
</comment>
<sequence>MSTEEAAKLIISGGIISPPERAEPFPAAQAEPGAFAESDISTATASNVLEQELARQEQAGDDGHRGFGLLARLRNYFLAGVLVTAPISITVWITWNVVAFVDSRVTPLMPPGWNPESYLPFSVPGIGVLVVFVALTLVGMFATGLIGRLLMTVYERLLNGLPVIRSVYSAIKQIFETVLAQRSNAFRQVVLVQYPRPDSWALAFLTAETQGDVARKAPEESINVFLPTTPNPTSGFLLFVPKAEAKVLTMTVEEGAKMIISGGIITPPEPPELQKPEGGHGDAPGSGNQSVPTAAQQGGR</sequence>
<feature type="region of interest" description="Disordered" evidence="1">
    <location>
        <begin position="262"/>
        <end position="300"/>
    </location>
</feature>
<feature type="compositionally biased region" description="Polar residues" evidence="1">
    <location>
        <begin position="286"/>
        <end position="300"/>
    </location>
</feature>
<evidence type="ECO:0000313" key="3">
    <source>
        <dbReference type="EMBL" id="MBK1697966.1"/>
    </source>
</evidence>
<organism evidence="3 4">
    <name type="scientific">Rhodovibrio salinarum</name>
    <dbReference type="NCBI Taxonomy" id="1087"/>
    <lineage>
        <taxon>Bacteria</taxon>
        <taxon>Pseudomonadati</taxon>
        <taxon>Pseudomonadota</taxon>
        <taxon>Alphaproteobacteria</taxon>
        <taxon>Rhodospirillales</taxon>
        <taxon>Rhodovibrionaceae</taxon>
        <taxon>Rhodovibrio</taxon>
    </lineage>
</organism>
<keyword evidence="2" id="KW-1133">Transmembrane helix</keyword>
<dbReference type="EMBL" id="NRRE01000026">
    <property type="protein sequence ID" value="MBK1697966.1"/>
    <property type="molecule type" value="Genomic_DNA"/>
</dbReference>
<gene>
    <name evidence="3" type="ORF">CKO21_12020</name>
</gene>
<protein>
    <submittedName>
        <fullName evidence="3">DUF502 domain-containing protein</fullName>
    </submittedName>
</protein>
<dbReference type="Pfam" id="PF04367">
    <property type="entry name" value="DUF502"/>
    <property type="match status" value="1"/>
</dbReference>
<evidence type="ECO:0000256" key="1">
    <source>
        <dbReference type="SAM" id="MobiDB-lite"/>
    </source>
</evidence>
<keyword evidence="2" id="KW-0812">Transmembrane</keyword>
<feature type="transmembrane region" description="Helical" evidence="2">
    <location>
        <begin position="76"/>
        <end position="101"/>
    </location>
</feature>
<reference evidence="3" key="1">
    <citation type="submission" date="2017-08" db="EMBL/GenBank/DDBJ databases">
        <authorList>
            <person name="Imhoff J.F."/>
            <person name="Rahn T."/>
            <person name="Kuenzel S."/>
            <person name="Neulinger S.C."/>
        </authorList>
    </citation>
    <scope>NUCLEOTIDE SEQUENCE</scope>
    <source>
        <strain evidence="3">DSM 9154</strain>
    </source>
</reference>
<evidence type="ECO:0000313" key="4">
    <source>
        <dbReference type="Proteomes" id="UP000778970"/>
    </source>
</evidence>
<dbReference type="PANTHER" id="PTHR31876:SF26">
    <property type="entry name" value="PROTEIN LIKE COV 2"/>
    <property type="match status" value="1"/>
</dbReference>
<dbReference type="InterPro" id="IPR007462">
    <property type="entry name" value="COV1-like"/>
</dbReference>
<feature type="transmembrane region" description="Helical" evidence="2">
    <location>
        <begin position="121"/>
        <end position="146"/>
    </location>
</feature>
<proteinExistence type="predicted"/>
<name>A0A934QJD0_9PROT</name>
<accession>A0A934QJD0</accession>